<dbReference type="InterPro" id="IPR002730">
    <property type="entry name" value="Rpp29/RNP1"/>
</dbReference>
<accession>A0A150IY96</accession>
<evidence type="ECO:0000256" key="3">
    <source>
        <dbReference type="ARBA" id="ARBA00022722"/>
    </source>
</evidence>
<dbReference type="InterPro" id="IPR023534">
    <property type="entry name" value="Rof/RNase_P-like"/>
</dbReference>
<evidence type="ECO:0000256" key="5">
    <source>
        <dbReference type="ARBA" id="ARBA00022801"/>
    </source>
</evidence>
<comment type="similarity">
    <text evidence="6">Belongs to the eukaryotic/archaeal RNase P protein component 1 family.</text>
</comment>
<evidence type="ECO:0000256" key="2">
    <source>
        <dbReference type="ARBA" id="ARBA00022694"/>
    </source>
</evidence>
<comment type="caution">
    <text evidence="7">The sequence shown here is derived from an EMBL/GenBank/DDBJ whole genome shotgun (WGS) entry which is preliminary data.</text>
</comment>
<dbReference type="Proteomes" id="UP000075578">
    <property type="component" value="Unassembled WGS sequence"/>
</dbReference>
<dbReference type="GO" id="GO:0001682">
    <property type="term" value="P:tRNA 5'-leader removal"/>
    <property type="evidence" value="ECO:0007669"/>
    <property type="project" value="UniProtKB-UniRule"/>
</dbReference>
<sequence length="77" mass="8852">MSHITLLGKQVEVKQSSNRYEVGIKGLVIEDSKNTIKVRTENGVKTLIKKNIILIFNNKEINCNLLIGKEEERIKRM</sequence>
<dbReference type="Gene3D" id="2.30.30.210">
    <property type="entry name" value="Ribonuclease P/MRP, subunit p29"/>
    <property type="match status" value="1"/>
</dbReference>
<dbReference type="Pfam" id="PF01868">
    <property type="entry name" value="RNase_P-MRP_p29"/>
    <property type="match status" value="1"/>
</dbReference>
<evidence type="ECO:0000256" key="1">
    <source>
        <dbReference type="ARBA" id="ARBA00022490"/>
    </source>
</evidence>
<dbReference type="SUPFAM" id="SSF101744">
    <property type="entry name" value="Rof/RNase P subunit-like"/>
    <property type="match status" value="1"/>
</dbReference>
<dbReference type="EC" id="3.1.26.5" evidence="6"/>
<evidence type="ECO:0000256" key="4">
    <source>
        <dbReference type="ARBA" id="ARBA00022759"/>
    </source>
</evidence>
<comment type="function">
    <text evidence="6">Part of ribonuclease P, a protein complex that generates mature tRNA molecules by cleaving their 5'-ends.</text>
</comment>
<gene>
    <name evidence="6 7" type="primary">rnp1</name>
    <name evidence="7" type="ORF">AMQ74_01329</name>
</gene>
<reference evidence="7 8" key="1">
    <citation type="journal article" date="2016" name="ISME J.">
        <title>Chasing the elusive Euryarchaeota class WSA2: genomes reveal a uniquely fastidious methyl-reducing methanogen.</title>
        <authorList>
            <person name="Nobu M.K."/>
            <person name="Narihiro T."/>
            <person name="Kuroda K."/>
            <person name="Mei R."/>
            <person name="Liu W.T."/>
        </authorList>
    </citation>
    <scope>NUCLEOTIDE SEQUENCE [LARGE SCALE GENOMIC DNA]</scope>
    <source>
        <strain evidence="7">U1lsi0528_Bin089</strain>
    </source>
</reference>
<proteinExistence type="inferred from homology"/>
<keyword evidence="2 6" id="KW-0819">tRNA processing</keyword>
<keyword evidence="4 6" id="KW-0255">Endonuclease</keyword>
<dbReference type="EMBL" id="LNGD01000090">
    <property type="protein sequence ID" value="KYC49971.1"/>
    <property type="molecule type" value="Genomic_DNA"/>
</dbReference>
<dbReference type="GO" id="GO:0005737">
    <property type="term" value="C:cytoplasm"/>
    <property type="evidence" value="ECO:0007669"/>
    <property type="project" value="UniProtKB-SubCell"/>
</dbReference>
<protein>
    <recommendedName>
        <fullName evidence="6">Ribonuclease P protein component 1</fullName>
        <shortName evidence="6">RNase P component 1</shortName>
        <ecNumber evidence="6">3.1.26.5</ecNumber>
    </recommendedName>
    <alternativeName>
        <fullName evidence="6">Rpp29</fullName>
    </alternativeName>
</protein>
<dbReference type="HAMAP" id="MF_00754">
    <property type="entry name" value="RNase_P_1"/>
    <property type="match status" value="1"/>
</dbReference>
<dbReference type="GO" id="GO:0030677">
    <property type="term" value="C:ribonuclease P complex"/>
    <property type="evidence" value="ECO:0007669"/>
    <property type="project" value="UniProtKB-UniRule"/>
</dbReference>
<dbReference type="GO" id="GO:0004526">
    <property type="term" value="F:ribonuclease P activity"/>
    <property type="evidence" value="ECO:0007669"/>
    <property type="project" value="UniProtKB-UniRule"/>
</dbReference>
<dbReference type="AlphaFoldDB" id="A0A150IY96"/>
<evidence type="ECO:0000313" key="7">
    <source>
        <dbReference type="EMBL" id="KYC49971.1"/>
    </source>
</evidence>
<keyword evidence="3 6" id="KW-0540">Nuclease</keyword>
<comment type="subcellular location">
    <subcellularLocation>
        <location evidence="6">Cytoplasm</location>
    </subcellularLocation>
</comment>
<dbReference type="InterPro" id="IPR023538">
    <property type="entry name" value="RNP1"/>
</dbReference>
<comment type="catalytic activity">
    <reaction evidence="6">
        <text>Endonucleolytic cleavage of RNA, removing 5'-extranucleotides from tRNA precursor.</text>
        <dbReference type="EC" id="3.1.26.5"/>
    </reaction>
</comment>
<name>A0A150IY96_9EURY</name>
<evidence type="ECO:0000313" key="8">
    <source>
        <dbReference type="Proteomes" id="UP000075578"/>
    </source>
</evidence>
<keyword evidence="1 6" id="KW-0963">Cytoplasm</keyword>
<dbReference type="InterPro" id="IPR036980">
    <property type="entry name" value="RNase_P/MRP_Rpp29_sf"/>
</dbReference>
<organism evidence="7 8">
    <name type="scientific">Candidatus Methanofastidiosum methylothiophilum</name>
    <dbReference type="NCBI Taxonomy" id="1705564"/>
    <lineage>
        <taxon>Archaea</taxon>
        <taxon>Methanobacteriati</taxon>
        <taxon>Methanobacteriota</taxon>
        <taxon>Stenosarchaea group</taxon>
        <taxon>Candidatus Methanofastidiosia</taxon>
        <taxon>Candidatus Methanofastidiosales</taxon>
        <taxon>Candidatus Methanofastidiosaceae</taxon>
        <taxon>Candidatus Methanofastidiosum</taxon>
    </lineage>
</organism>
<dbReference type="GO" id="GO:0003723">
    <property type="term" value="F:RNA binding"/>
    <property type="evidence" value="ECO:0007669"/>
    <property type="project" value="InterPro"/>
</dbReference>
<comment type="subunit">
    <text evidence="6">Consists of a catalytic RNA component and at least 4-5 protein subunits.</text>
</comment>
<evidence type="ECO:0000256" key="6">
    <source>
        <dbReference type="HAMAP-Rule" id="MF_00754"/>
    </source>
</evidence>
<keyword evidence="5 6" id="KW-0378">Hydrolase</keyword>